<dbReference type="Gene3D" id="2.40.10.10">
    <property type="entry name" value="Trypsin-like serine proteases"/>
    <property type="match status" value="1"/>
</dbReference>
<evidence type="ECO:0000313" key="2">
    <source>
        <dbReference type="Proteomes" id="UP001152049"/>
    </source>
</evidence>
<dbReference type="InterPro" id="IPR043504">
    <property type="entry name" value="Peptidase_S1_PA_chymotrypsin"/>
</dbReference>
<name>A0A9W8VE27_9HYPO</name>
<dbReference type="OrthoDB" id="5424209at2759"/>
<sequence>MGSIARTSEDGLPPVQRVRFRAAWPCLRPFPLRSVRDLKLPDGIQDRHREFIRGVYGKLREHCGLELDGIYHVEVFHVEAPNEPLTRLLTVFIKATWDECTSRFSWPRAVRDIVTLTRDFLDGRTSFHVDMIAGELVDHMHVSPPPQNPDLANDWPVIRDHVYGRLESFEATRSHTTSITLMRRGYRAQVMFNPITVFIALDPRSKQTEWEVILKDIQRHVERIGWDNLHIHMEHGVCESYSLKQEKPLGIRKDTEGAFGRDPYTRGEYNDKVQPTDSIANCSSFMGNSAPSATLGCFIQIKTRVDEEWHKYALTSYKVARPSFEGYTRSPGNVSHPDGQRDHFSEAEGQWMCMFRQEDIPMVGTDLWDIDKQGYWLTDPANPMPMESPSRLKHEFSMLCFDENIKTMGMGNRASIMDRDDQQSRKSRREEFFNQGRHPLGQVIACSGNRLADYNNHLDWAVVATRQRTGDNIIPPHPLPFPSGLSFSICPCGLRPRCMMASCIALRHPNPGTTLRCMSSGTNLWKAGNTTGVTSGIYSSYPSLCRIGGQMSEEHVVFGGGPNCRDPLHPEKRFAKAGDAGSVVFNRQGEVVGLLTAGQRPLNNRTGYAFVTPIEDVLNDIMKRSNAYITEVRIA</sequence>
<keyword evidence="2" id="KW-1185">Reference proteome</keyword>
<accession>A0A9W8VE27</accession>
<dbReference type="Proteomes" id="UP001152049">
    <property type="component" value="Unassembled WGS sequence"/>
</dbReference>
<dbReference type="SUPFAM" id="SSF50494">
    <property type="entry name" value="Trypsin-like serine proteases"/>
    <property type="match status" value="1"/>
</dbReference>
<reference evidence="1" key="1">
    <citation type="submission" date="2022-09" db="EMBL/GenBank/DDBJ databases">
        <title>Fusarium specimens isolated from Avocado Roots.</title>
        <authorList>
            <person name="Stajich J."/>
            <person name="Roper C."/>
            <person name="Heimlech-Rivalta G."/>
        </authorList>
    </citation>
    <scope>NUCLEOTIDE SEQUENCE</scope>
    <source>
        <strain evidence="1">CF00136</strain>
    </source>
</reference>
<organism evidence="1 2">
    <name type="scientific">Fusarium torreyae</name>
    <dbReference type="NCBI Taxonomy" id="1237075"/>
    <lineage>
        <taxon>Eukaryota</taxon>
        <taxon>Fungi</taxon>
        <taxon>Dikarya</taxon>
        <taxon>Ascomycota</taxon>
        <taxon>Pezizomycotina</taxon>
        <taxon>Sordariomycetes</taxon>
        <taxon>Hypocreomycetidae</taxon>
        <taxon>Hypocreales</taxon>
        <taxon>Nectriaceae</taxon>
        <taxon>Fusarium</taxon>
    </lineage>
</organism>
<dbReference type="InterPro" id="IPR009003">
    <property type="entry name" value="Peptidase_S1_PA"/>
</dbReference>
<dbReference type="AlphaFoldDB" id="A0A9W8VE27"/>
<comment type="caution">
    <text evidence="1">The sequence shown here is derived from an EMBL/GenBank/DDBJ whole genome shotgun (WGS) entry which is preliminary data.</text>
</comment>
<gene>
    <name evidence="1" type="ORF">NW762_009825</name>
</gene>
<protein>
    <submittedName>
        <fullName evidence="1">Uncharacterized protein</fullName>
    </submittedName>
</protein>
<evidence type="ECO:0000313" key="1">
    <source>
        <dbReference type="EMBL" id="KAJ4255021.1"/>
    </source>
</evidence>
<dbReference type="EMBL" id="JAOQAZ010000021">
    <property type="protein sequence ID" value="KAJ4255021.1"/>
    <property type="molecule type" value="Genomic_DNA"/>
</dbReference>
<proteinExistence type="predicted"/>